<dbReference type="Pfam" id="PF04397">
    <property type="entry name" value="LytTR"/>
    <property type="match status" value="1"/>
</dbReference>
<reference evidence="6" key="1">
    <citation type="submission" date="2021-07" db="EMBL/GenBank/DDBJ databases">
        <title>Shewanella sp. YLB-07 whole genome sequence.</title>
        <authorList>
            <person name="Yu L."/>
        </authorList>
    </citation>
    <scope>NUCLEOTIDE SEQUENCE</scope>
    <source>
        <strain evidence="6">YLB-08</strain>
    </source>
</reference>
<accession>A0ABX6V852</accession>
<dbReference type="RefSeq" id="WP_142874212.1">
    <property type="nucleotide sequence ID" value="NZ_CP045503.2"/>
</dbReference>
<name>A0ABX6V852_9GAMM</name>
<dbReference type="Gene3D" id="2.40.50.1020">
    <property type="entry name" value="LytTr DNA-binding domain"/>
    <property type="match status" value="1"/>
</dbReference>
<evidence type="ECO:0000256" key="2">
    <source>
        <dbReference type="ARBA" id="ARBA00023125"/>
    </source>
</evidence>
<dbReference type="PROSITE" id="PS50930">
    <property type="entry name" value="HTH_LYTTR"/>
    <property type="match status" value="1"/>
</dbReference>
<feature type="domain" description="Response regulatory" evidence="4">
    <location>
        <begin position="3"/>
        <end position="116"/>
    </location>
</feature>
<dbReference type="SUPFAM" id="SSF52172">
    <property type="entry name" value="CheY-like"/>
    <property type="match status" value="1"/>
</dbReference>
<dbReference type="InterPro" id="IPR007492">
    <property type="entry name" value="LytTR_DNA-bd_dom"/>
</dbReference>
<dbReference type="PROSITE" id="PS50110">
    <property type="entry name" value="RESPONSE_REGULATORY"/>
    <property type="match status" value="1"/>
</dbReference>
<dbReference type="InterPro" id="IPR011006">
    <property type="entry name" value="CheY-like_superfamily"/>
</dbReference>
<gene>
    <name evidence="6" type="primary">btsR</name>
    <name evidence="6" type="synonym">yehT</name>
    <name evidence="6" type="ORF">FM038_015010</name>
</gene>
<evidence type="ECO:0000259" key="4">
    <source>
        <dbReference type="PROSITE" id="PS50110"/>
    </source>
</evidence>
<evidence type="ECO:0000259" key="5">
    <source>
        <dbReference type="PROSITE" id="PS50930"/>
    </source>
</evidence>
<sequence length="236" mass="26765">MIKALIIDDEHFARAELADLLSSYEGIQVIDQCSNAIEALQKINTLKPDLIFLDIQMPRITGLELIGMLDPETMPRVVFVTAFDEYAVKAFDNNAFDYLLKPIDEHRLAQTIQRVKKDVTPKNVEILAPEQFSHLPCYCGSKLKVIAIKDVDYIFSDLSGVHVATSKELVHTQLTLKVLELKTPLIRCHRQYLINPEAISEIELRDTGAEVTTLSAEKVPVSRRYLKPLKQLFGFQ</sequence>
<dbReference type="Pfam" id="PF00072">
    <property type="entry name" value="Response_reg"/>
    <property type="match status" value="1"/>
</dbReference>
<evidence type="ECO:0000256" key="3">
    <source>
        <dbReference type="PROSITE-ProRule" id="PRU00169"/>
    </source>
</evidence>
<evidence type="ECO:0000313" key="6">
    <source>
        <dbReference type="EMBL" id="QPG58594.1"/>
    </source>
</evidence>
<protein>
    <submittedName>
        <fullName evidence="6">Two-component system response regulator BtsR</fullName>
    </submittedName>
</protein>
<feature type="domain" description="HTH LytTR-type" evidence="5">
    <location>
        <begin position="135"/>
        <end position="235"/>
    </location>
</feature>
<feature type="modified residue" description="4-aspartylphosphate" evidence="3">
    <location>
        <position position="54"/>
    </location>
</feature>
<dbReference type="Proteomes" id="UP000316416">
    <property type="component" value="Chromosome"/>
</dbReference>
<keyword evidence="3" id="KW-0597">Phosphoprotein</keyword>
<evidence type="ECO:0000256" key="1">
    <source>
        <dbReference type="ARBA" id="ARBA00023012"/>
    </source>
</evidence>
<evidence type="ECO:0000313" key="7">
    <source>
        <dbReference type="Proteomes" id="UP000316416"/>
    </source>
</evidence>
<keyword evidence="7" id="KW-1185">Reference proteome</keyword>
<proteinExistence type="predicted"/>
<dbReference type="InterPro" id="IPR001789">
    <property type="entry name" value="Sig_transdc_resp-reg_receiver"/>
</dbReference>
<dbReference type="NCBIfam" id="NF008677">
    <property type="entry name" value="PRK11697.1"/>
    <property type="match status" value="1"/>
</dbReference>
<dbReference type="SMART" id="SM00850">
    <property type="entry name" value="LytTR"/>
    <property type="match status" value="1"/>
</dbReference>
<dbReference type="CDD" id="cd17532">
    <property type="entry name" value="REC_LytTR_AlgR-like"/>
    <property type="match status" value="1"/>
</dbReference>
<keyword evidence="1" id="KW-0902">Two-component regulatory system</keyword>
<keyword evidence="2" id="KW-0238">DNA-binding</keyword>
<organism evidence="6 7">
    <name type="scientific">Shewanella eurypsychrophilus</name>
    <dbReference type="NCBI Taxonomy" id="2593656"/>
    <lineage>
        <taxon>Bacteria</taxon>
        <taxon>Pseudomonadati</taxon>
        <taxon>Pseudomonadota</taxon>
        <taxon>Gammaproteobacteria</taxon>
        <taxon>Alteromonadales</taxon>
        <taxon>Shewanellaceae</taxon>
        <taxon>Shewanella</taxon>
    </lineage>
</organism>
<dbReference type="SMART" id="SM00448">
    <property type="entry name" value="REC"/>
    <property type="match status" value="1"/>
</dbReference>
<dbReference type="InterPro" id="IPR039420">
    <property type="entry name" value="WalR-like"/>
</dbReference>
<dbReference type="Gene3D" id="3.40.50.2300">
    <property type="match status" value="1"/>
</dbReference>
<dbReference type="PANTHER" id="PTHR48111:SF3">
    <property type="entry name" value="TRANSCRIPTIONAL REGULATORY PROTEIN BTSR"/>
    <property type="match status" value="1"/>
</dbReference>
<dbReference type="EMBL" id="CP045503">
    <property type="protein sequence ID" value="QPG58594.1"/>
    <property type="molecule type" value="Genomic_DNA"/>
</dbReference>
<dbReference type="PANTHER" id="PTHR48111">
    <property type="entry name" value="REGULATOR OF RPOS"/>
    <property type="match status" value="1"/>
</dbReference>